<dbReference type="Pfam" id="PF02779">
    <property type="entry name" value="Transket_pyr"/>
    <property type="match status" value="1"/>
</dbReference>
<keyword evidence="2" id="KW-0560">Oxidoreductase</keyword>
<evidence type="ECO:0000256" key="2">
    <source>
        <dbReference type="ARBA" id="ARBA00023002"/>
    </source>
</evidence>
<dbReference type="InterPro" id="IPR029061">
    <property type="entry name" value="THDP-binding"/>
</dbReference>
<evidence type="ECO:0000313" key="6">
    <source>
        <dbReference type="Proteomes" id="UP001183410"/>
    </source>
</evidence>
<comment type="cofactor">
    <cofactor evidence="1">
        <name>thiamine diphosphate</name>
        <dbReference type="ChEBI" id="CHEBI:58937"/>
    </cofactor>
</comment>
<gene>
    <name evidence="5" type="ORF">RM844_09800</name>
</gene>
<comment type="caution">
    <text evidence="5">The sequence shown here is derived from an EMBL/GenBank/DDBJ whole genome shotgun (WGS) entry which is preliminary data.</text>
</comment>
<keyword evidence="3" id="KW-0786">Thiamine pyrophosphate</keyword>
<evidence type="ECO:0000256" key="3">
    <source>
        <dbReference type="ARBA" id="ARBA00023052"/>
    </source>
</evidence>
<dbReference type="SMART" id="SM00861">
    <property type="entry name" value="Transket_pyr"/>
    <property type="match status" value="1"/>
</dbReference>
<dbReference type="Pfam" id="PF02780">
    <property type="entry name" value="Transketolase_C"/>
    <property type="match status" value="1"/>
</dbReference>
<dbReference type="SUPFAM" id="SSF52922">
    <property type="entry name" value="TK C-terminal domain-like"/>
    <property type="match status" value="1"/>
</dbReference>
<dbReference type="PANTHER" id="PTHR43257">
    <property type="entry name" value="PYRUVATE DEHYDROGENASE E1 COMPONENT BETA SUBUNIT"/>
    <property type="match status" value="1"/>
</dbReference>
<reference evidence="6" key="1">
    <citation type="submission" date="2023-07" db="EMBL/GenBank/DDBJ databases">
        <title>30 novel species of actinomycetes from the DSMZ collection.</title>
        <authorList>
            <person name="Nouioui I."/>
        </authorList>
    </citation>
    <scope>NUCLEOTIDE SEQUENCE [LARGE SCALE GENOMIC DNA]</scope>
    <source>
        <strain evidence="6">DSM 44915</strain>
    </source>
</reference>
<feature type="domain" description="Transketolase-like pyrimidine-binding" evidence="4">
    <location>
        <begin position="1"/>
        <end position="176"/>
    </location>
</feature>
<dbReference type="Gene3D" id="3.40.50.970">
    <property type="match status" value="1"/>
</dbReference>
<organism evidence="5 6">
    <name type="scientific">Streptomyces chisholmiae</name>
    <dbReference type="NCBI Taxonomy" id="3075540"/>
    <lineage>
        <taxon>Bacteria</taxon>
        <taxon>Bacillati</taxon>
        <taxon>Actinomycetota</taxon>
        <taxon>Actinomycetes</taxon>
        <taxon>Kitasatosporales</taxon>
        <taxon>Streptomycetaceae</taxon>
        <taxon>Streptomyces</taxon>
    </lineage>
</organism>
<proteinExistence type="predicted"/>
<dbReference type="InterPro" id="IPR009014">
    <property type="entry name" value="Transketo_C/PFOR_II"/>
</dbReference>
<dbReference type="Gene3D" id="3.40.50.920">
    <property type="match status" value="1"/>
</dbReference>
<evidence type="ECO:0000259" key="4">
    <source>
        <dbReference type="SMART" id="SM00861"/>
    </source>
</evidence>
<protein>
    <submittedName>
        <fullName evidence="5">Transketolase C-terminal domain-containing protein</fullName>
    </submittedName>
</protein>
<dbReference type="RefSeq" id="WP_311666621.1">
    <property type="nucleotide sequence ID" value="NZ_JAVREO010000005.1"/>
</dbReference>
<dbReference type="InterPro" id="IPR033248">
    <property type="entry name" value="Transketolase_C"/>
</dbReference>
<evidence type="ECO:0000313" key="5">
    <source>
        <dbReference type="EMBL" id="MDT0266586.1"/>
    </source>
</evidence>
<dbReference type="InterPro" id="IPR005475">
    <property type="entry name" value="Transketolase-like_Pyr-bd"/>
</dbReference>
<dbReference type="SUPFAM" id="SSF52518">
    <property type="entry name" value="Thiamin diphosphate-binding fold (THDP-binding)"/>
    <property type="match status" value="1"/>
</dbReference>
<name>A0ABU2JPD7_9ACTN</name>
<dbReference type="EMBL" id="JAVREO010000005">
    <property type="protein sequence ID" value="MDT0266586.1"/>
    <property type="molecule type" value="Genomic_DNA"/>
</dbReference>
<dbReference type="Proteomes" id="UP001183410">
    <property type="component" value="Unassembled WGS sequence"/>
</dbReference>
<keyword evidence="6" id="KW-1185">Reference proteome</keyword>
<sequence>MRVIERLNGALHELFATDERVLLLGEDVADPYGGAFGATRGLSDRFPDRVWSTPISEQATAGVAAGLALGGDRVVVEVMFGDFITLSFDPIVNFLSKCVTMYGRRTPMPVVVRCPVGGNRGYGPTHSQHPLKHFLGVPNLSLYELSALHDPAEQLRRALDSGEPAILFEDKVLYTRPVWSPAAEGGLFTAERLGGAGDWVRLHTGEEAPDWTVIAPGGLTPRVLPALREALVEEEVLGELLVPSRLFPLDVETVLDRVAAATRVLVVEEGPAGGGWGGEVARHLTERLWGRLRHPVRVLQPPCAVIPAAPHLERDVLLQESTVHRALLEAERV</sequence>
<evidence type="ECO:0000256" key="1">
    <source>
        <dbReference type="ARBA" id="ARBA00001964"/>
    </source>
</evidence>
<dbReference type="PANTHER" id="PTHR43257:SF2">
    <property type="entry name" value="PYRUVATE DEHYDROGENASE E1 COMPONENT SUBUNIT BETA"/>
    <property type="match status" value="1"/>
</dbReference>
<accession>A0ABU2JPD7</accession>